<evidence type="ECO:0000256" key="1">
    <source>
        <dbReference type="ARBA" id="ARBA00022741"/>
    </source>
</evidence>
<keyword evidence="5" id="KW-0732">Signal</keyword>
<accession>A0A3P7MEA7</accession>
<dbReference type="Pfam" id="PF00270">
    <property type="entry name" value="DEAD"/>
    <property type="match status" value="1"/>
</dbReference>
<organism evidence="7 8">
    <name type="scientific">Cylicostephanus goldi</name>
    <name type="common">Nematode worm</name>
    <dbReference type="NCBI Taxonomy" id="71465"/>
    <lineage>
        <taxon>Eukaryota</taxon>
        <taxon>Metazoa</taxon>
        <taxon>Ecdysozoa</taxon>
        <taxon>Nematoda</taxon>
        <taxon>Chromadorea</taxon>
        <taxon>Rhabditida</taxon>
        <taxon>Rhabditina</taxon>
        <taxon>Rhabditomorpha</taxon>
        <taxon>Strongyloidea</taxon>
        <taxon>Strongylidae</taxon>
        <taxon>Cylicostephanus</taxon>
    </lineage>
</organism>
<evidence type="ECO:0000313" key="8">
    <source>
        <dbReference type="Proteomes" id="UP000271889"/>
    </source>
</evidence>
<dbReference type="EMBL" id="UYRV01105986">
    <property type="protein sequence ID" value="VDN21837.1"/>
    <property type="molecule type" value="Genomic_DNA"/>
</dbReference>
<feature type="domain" description="DEAD/DEAH-box helicase" evidence="6">
    <location>
        <begin position="7"/>
        <end position="53"/>
    </location>
</feature>
<dbReference type="AlphaFoldDB" id="A0A3P7MEA7"/>
<evidence type="ECO:0000313" key="7">
    <source>
        <dbReference type="EMBL" id="VDN21837.1"/>
    </source>
</evidence>
<evidence type="ECO:0000259" key="6">
    <source>
        <dbReference type="Pfam" id="PF00270"/>
    </source>
</evidence>
<reference evidence="7 8" key="1">
    <citation type="submission" date="2018-11" db="EMBL/GenBank/DDBJ databases">
        <authorList>
            <consortium name="Pathogen Informatics"/>
        </authorList>
    </citation>
    <scope>NUCLEOTIDE SEQUENCE [LARGE SCALE GENOMIC DNA]</scope>
</reference>
<keyword evidence="8" id="KW-1185">Reference proteome</keyword>
<dbReference type="PROSITE" id="PS00039">
    <property type="entry name" value="DEAD_ATP_HELICASE"/>
    <property type="match status" value="1"/>
</dbReference>
<name>A0A3P7MEA7_CYLGO</name>
<keyword evidence="1" id="KW-0547">Nucleotide-binding</keyword>
<dbReference type="PANTHER" id="PTHR47960">
    <property type="entry name" value="DEAD-BOX ATP-DEPENDENT RNA HELICASE 50"/>
    <property type="match status" value="1"/>
</dbReference>
<sequence length="62" mass="6965">MFLMIMHLNGAVHMVIATPGRILVLMEKGVADMSYCKMLVLDEADKLLIQDYQVSHVSAEPF</sequence>
<dbReference type="SUPFAM" id="SSF52540">
    <property type="entry name" value="P-loop containing nucleoside triphosphate hydrolases"/>
    <property type="match status" value="1"/>
</dbReference>
<proteinExistence type="predicted"/>
<evidence type="ECO:0000256" key="5">
    <source>
        <dbReference type="SAM" id="SignalP"/>
    </source>
</evidence>
<evidence type="ECO:0000256" key="4">
    <source>
        <dbReference type="ARBA" id="ARBA00022840"/>
    </source>
</evidence>
<dbReference type="InterPro" id="IPR000629">
    <property type="entry name" value="RNA-helicase_DEAD-box_CS"/>
</dbReference>
<dbReference type="OrthoDB" id="10265785at2759"/>
<feature type="chain" id="PRO_5018035852" description="DEAD/DEAH-box helicase domain-containing protein" evidence="5">
    <location>
        <begin position="18"/>
        <end position="62"/>
    </location>
</feature>
<dbReference type="GO" id="GO:0005524">
    <property type="term" value="F:ATP binding"/>
    <property type="evidence" value="ECO:0007669"/>
    <property type="project" value="UniProtKB-KW"/>
</dbReference>
<protein>
    <recommendedName>
        <fullName evidence="6">DEAD/DEAH-box helicase domain-containing protein</fullName>
    </recommendedName>
</protein>
<dbReference type="Gene3D" id="3.40.50.300">
    <property type="entry name" value="P-loop containing nucleotide triphosphate hydrolases"/>
    <property type="match status" value="1"/>
</dbReference>
<dbReference type="Proteomes" id="UP000271889">
    <property type="component" value="Unassembled WGS sequence"/>
</dbReference>
<keyword evidence="2" id="KW-0378">Hydrolase</keyword>
<gene>
    <name evidence="7" type="ORF">CGOC_LOCUS9142</name>
</gene>
<evidence type="ECO:0000256" key="3">
    <source>
        <dbReference type="ARBA" id="ARBA00022806"/>
    </source>
</evidence>
<dbReference type="GO" id="GO:0004386">
    <property type="term" value="F:helicase activity"/>
    <property type="evidence" value="ECO:0007669"/>
    <property type="project" value="UniProtKB-KW"/>
</dbReference>
<evidence type="ECO:0000256" key="2">
    <source>
        <dbReference type="ARBA" id="ARBA00022801"/>
    </source>
</evidence>
<dbReference type="GO" id="GO:0003676">
    <property type="term" value="F:nucleic acid binding"/>
    <property type="evidence" value="ECO:0007669"/>
    <property type="project" value="InterPro"/>
</dbReference>
<keyword evidence="4" id="KW-0067">ATP-binding</keyword>
<feature type="signal peptide" evidence="5">
    <location>
        <begin position="1"/>
        <end position="17"/>
    </location>
</feature>
<dbReference type="InterPro" id="IPR011545">
    <property type="entry name" value="DEAD/DEAH_box_helicase_dom"/>
</dbReference>
<dbReference type="InterPro" id="IPR027417">
    <property type="entry name" value="P-loop_NTPase"/>
</dbReference>
<keyword evidence="3" id="KW-0347">Helicase</keyword>
<dbReference type="GO" id="GO:0016787">
    <property type="term" value="F:hydrolase activity"/>
    <property type="evidence" value="ECO:0007669"/>
    <property type="project" value="UniProtKB-KW"/>
</dbReference>